<feature type="region of interest" description="Disordered" evidence="1">
    <location>
        <begin position="65"/>
        <end position="89"/>
    </location>
</feature>
<sequence>MAAMRTDDYISGSEGELLQPEPRSKPRRWATVLPLLATAAGLALMVTLSMRPRAKKTAVAVRGAEILQEESEGGEGEGEGEGEGDGNEAPRCGNPGESCLESGCCVDGGENGYQCYHKTDGWAECADTCKNGQVTDGETDGTYDEGGNFQPTTWSCKEVGRRSKKACTFFSKKSDCDTDRCVWGRSNGSDACLSICGQMPDEGACGSQKHCMWYDGVCKPGCGSEAKCPTDRCVEQEDKSCIQACWTYQSQDDCPIEQACIFEDLECRADPCSSPDESCLETKCCSQKRGAGGMTCFSKDETFAQCKRNCWEDGWGCEKLGNRTKLAAGCSWPGQDCRQTRLCCQEGFACAVKDDLFTGCTQTEEKHTWASKSIDIPSDWEGTVLGGSRAEYSVPAAGDDEEKMGDVLFCFMAYLPDSGEVALMELARELNASIFGCDSSSVYQSWGSGSAGWDTGESTITNTDVFLKVWQQVFDEGKWLTADWTVKVDPDAVLVADRLKSHIRALNAPAYRPIYLKNNGMDPGLGNDGFLGAIEVFSNFAVEIYFDNWEGCRDAYGLNTGEDGFFKGCMDSLGVGFMTDTNIFKPDFSPGGCANGDMVGFHPLKESSQWRCCWDIVLGKNRKVDFGKCDMGEDGMGPAEEPPSYVMPGGR</sequence>
<name>A0ABN9W7B3_9DINO</name>
<feature type="compositionally biased region" description="Acidic residues" evidence="1">
    <location>
        <begin position="67"/>
        <end position="86"/>
    </location>
</feature>
<organism evidence="3 4">
    <name type="scientific">Prorocentrum cordatum</name>
    <dbReference type="NCBI Taxonomy" id="2364126"/>
    <lineage>
        <taxon>Eukaryota</taxon>
        <taxon>Sar</taxon>
        <taxon>Alveolata</taxon>
        <taxon>Dinophyceae</taxon>
        <taxon>Prorocentrales</taxon>
        <taxon>Prorocentraceae</taxon>
        <taxon>Prorocentrum</taxon>
    </lineage>
</organism>
<comment type="caution">
    <text evidence="3">The sequence shown here is derived from an EMBL/GenBank/DDBJ whole genome shotgun (WGS) entry which is preliminary data.</text>
</comment>
<gene>
    <name evidence="3" type="ORF">PCOR1329_LOCUS64695</name>
</gene>
<evidence type="ECO:0000256" key="1">
    <source>
        <dbReference type="SAM" id="MobiDB-lite"/>
    </source>
</evidence>
<evidence type="ECO:0000313" key="3">
    <source>
        <dbReference type="EMBL" id="CAK0882047.1"/>
    </source>
</evidence>
<protein>
    <submittedName>
        <fullName evidence="3">Uncharacterized protein</fullName>
    </submittedName>
</protein>
<reference evidence="3" key="1">
    <citation type="submission" date="2023-10" db="EMBL/GenBank/DDBJ databases">
        <authorList>
            <person name="Chen Y."/>
            <person name="Shah S."/>
            <person name="Dougan E. K."/>
            <person name="Thang M."/>
            <person name="Chan C."/>
        </authorList>
    </citation>
    <scope>NUCLEOTIDE SEQUENCE [LARGE SCALE GENOMIC DNA]</scope>
</reference>
<keyword evidence="2" id="KW-1133">Transmembrane helix</keyword>
<feature type="transmembrane region" description="Helical" evidence="2">
    <location>
        <begin position="29"/>
        <end position="48"/>
    </location>
</feature>
<evidence type="ECO:0000313" key="4">
    <source>
        <dbReference type="Proteomes" id="UP001189429"/>
    </source>
</evidence>
<feature type="region of interest" description="Disordered" evidence="1">
    <location>
        <begin position="1"/>
        <end position="25"/>
    </location>
</feature>
<dbReference type="Proteomes" id="UP001189429">
    <property type="component" value="Unassembled WGS sequence"/>
</dbReference>
<keyword evidence="2" id="KW-0472">Membrane</keyword>
<keyword evidence="4" id="KW-1185">Reference proteome</keyword>
<proteinExistence type="predicted"/>
<dbReference type="EMBL" id="CAUYUJ010018261">
    <property type="protein sequence ID" value="CAK0882047.1"/>
    <property type="molecule type" value="Genomic_DNA"/>
</dbReference>
<evidence type="ECO:0000256" key="2">
    <source>
        <dbReference type="SAM" id="Phobius"/>
    </source>
</evidence>
<accession>A0ABN9W7B3</accession>
<keyword evidence="2" id="KW-0812">Transmembrane</keyword>